<comment type="similarity">
    <text evidence="2">Belongs to the cation diffusion facilitator (CDF) transporter (TC 2.A.4) family.</text>
</comment>
<evidence type="ECO:0000259" key="8">
    <source>
        <dbReference type="Pfam" id="PF01545"/>
    </source>
</evidence>
<evidence type="ECO:0000313" key="10">
    <source>
        <dbReference type="EMBL" id="MCO4294800.1"/>
    </source>
</evidence>
<dbReference type="InterPro" id="IPR036837">
    <property type="entry name" value="Cation_efflux_CTD_sf"/>
</dbReference>
<dbReference type="SUPFAM" id="SSF161111">
    <property type="entry name" value="Cation efflux protein transmembrane domain-like"/>
    <property type="match status" value="1"/>
</dbReference>
<keyword evidence="4 7" id="KW-0812">Transmembrane</keyword>
<evidence type="ECO:0000256" key="6">
    <source>
        <dbReference type="ARBA" id="ARBA00023136"/>
    </source>
</evidence>
<dbReference type="SUPFAM" id="SSF160240">
    <property type="entry name" value="Cation efflux protein cytoplasmic domain-like"/>
    <property type="match status" value="1"/>
</dbReference>
<keyword evidence="11" id="KW-1185">Reference proteome</keyword>
<dbReference type="AlphaFoldDB" id="A0A9X2F605"/>
<evidence type="ECO:0000256" key="7">
    <source>
        <dbReference type="SAM" id="Phobius"/>
    </source>
</evidence>
<dbReference type="EMBL" id="JAMWYS010000062">
    <property type="protein sequence ID" value="MCO4294800.1"/>
    <property type="molecule type" value="Genomic_DNA"/>
</dbReference>
<dbReference type="GO" id="GO:0005886">
    <property type="term" value="C:plasma membrane"/>
    <property type="evidence" value="ECO:0007669"/>
    <property type="project" value="TreeGrafter"/>
</dbReference>
<dbReference type="GO" id="GO:0006882">
    <property type="term" value="P:intracellular zinc ion homeostasis"/>
    <property type="evidence" value="ECO:0007669"/>
    <property type="project" value="TreeGrafter"/>
</dbReference>
<comment type="caution">
    <text evidence="10">The sequence shown here is derived from an EMBL/GenBank/DDBJ whole genome shotgun (WGS) entry which is preliminary data.</text>
</comment>
<dbReference type="Pfam" id="PF01545">
    <property type="entry name" value="Cation_efflux"/>
    <property type="match status" value="1"/>
</dbReference>
<feature type="transmembrane region" description="Helical" evidence="7">
    <location>
        <begin position="41"/>
        <end position="59"/>
    </location>
</feature>
<dbReference type="Gene3D" id="1.20.1510.10">
    <property type="entry name" value="Cation efflux protein transmembrane domain"/>
    <property type="match status" value="1"/>
</dbReference>
<feature type="transmembrane region" description="Helical" evidence="7">
    <location>
        <begin position="80"/>
        <end position="101"/>
    </location>
</feature>
<dbReference type="InterPro" id="IPR027470">
    <property type="entry name" value="Cation_efflux_CTD"/>
</dbReference>
<sequence length="325" mass="36656">MKTPKSLIVLAIIVSVVLMVAKFFAYFITQSTVILTDAAESIVNIVGSTFAFYSIYLAAKPRDKNHPYGHGKVEFFAAGIEGVLIFVAGVLICAKAIFAIIEPQMLKEISLGAIVIASTGVINYLLGYILVKNGKRINSVTLLADGKHLQTDAFSSVGVIVGLGLIYVTNYPPIDGILSLLIGLYIIFNGYKLVRKFVSGLMDETDFDLLNKIVEQFNRNRRPEWIDVHNLRVQQYGADMHVDCHVTFPWYFDLERVHQEVSCIDKLVGEGVEGKVEFFIHSDPCLPQCCHYCKVENCPERKENYRKEIEWTVDLLMENQKHFEH</sequence>
<evidence type="ECO:0000313" key="11">
    <source>
        <dbReference type="Proteomes" id="UP001155182"/>
    </source>
</evidence>
<reference evidence="10" key="1">
    <citation type="submission" date="2022-06" db="EMBL/GenBank/DDBJ databases">
        <title>Solitalea sp. MAHUQ-68 isolated from rhizospheric soil.</title>
        <authorList>
            <person name="Huq M.A."/>
        </authorList>
    </citation>
    <scope>NUCLEOTIDE SEQUENCE</scope>
    <source>
        <strain evidence="10">MAHUQ-68</strain>
    </source>
</reference>
<evidence type="ECO:0000256" key="1">
    <source>
        <dbReference type="ARBA" id="ARBA00004141"/>
    </source>
</evidence>
<feature type="domain" description="Cation efflux protein transmembrane" evidence="8">
    <location>
        <begin position="8"/>
        <end position="202"/>
    </location>
</feature>
<keyword evidence="6 7" id="KW-0472">Membrane</keyword>
<dbReference type="NCBIfam" id="TIGR01297">
    <property type="entry name" value="CDF"/>
    <property type="match status" value="1"/>
</dbReference>
<evidence type="ECO:0000256" key="2">
    <source>
        <dbReference type="ARBA" id="ARBA00008114"/>
    </source>
</evidence>
<comment type="subcellular location">
    <subcellularLocation>
        <location evidence="1">Membrane</location>
        <topology evidence="1">Multi-pass membrane protein</topology>
    </subcellularLocation>
</comment>
<proteinExistence type="inferred from homology"/>
<evidence type="ECO:0000256" key="3">
    <source>
        <dbReference type="ARBA" id="ARBA00022448"/>
    </source>
</evidence>
<accession>A0A9X2F605</accession>
<dbReference type="InterPro" id="IPR002524">
    <property type="entry name" value="Cation_efflux"/>
</dbReference>
<dbReference type="InterPro" id="IPR027469">
    <property type="entry name" value="Cation_efflux_TMD_sf"/>
</dbReference>
<evidence type="ECO:0000256" key="4">
    <source>
        <dbReference type="ARBA" id="ARBA00022692"/>
    </source>
</evidence>
<dbReference type="RefSeq" id="WP_252589833.1">
    <property type="nucleotide sequence ID" value="NZ_JAMWYS010000062.1"/>
</dbReference>
<feature type="transmembrane region" description="Helical" evidence="7">
    <location>
        <begin position="7"/>
        <end position="29"/>
    </location>
</feature>
<feature type="transmembrane region" description="Helical" evidence="7">
    <location>
        <begin position="152"/>
        <end position="170"/>
    </location>
</feature>
<dbReference type="InterPro" id="IPR058533">
    <property type="entry name" value="Cation_efflux_TM"/>
</dbReference>
<keyword evidence="3" id="KW-0813">Transport</keyword>
<dbReference type="GO" id="GO:0015086">
    <property type="term" value="F:cadmium ion transmembrane transporter activity"/>
    <property type="evidence" value="ECO:0007669"/>
    <property type="project" value="TreeGrafter"/>
</dbReference>
<dbReference type="PANTHER" id="PTHR43840">
    <property type="entry name" value="MITOCHONDRIAL METAL TRANSPORTER 1-RELATED"/>
    <property type="match status" value="1"/>
</dbReference>
<dbReference type="GO" id="GO:0015341">
    <property type="term" value="F:zinc efflux antiporter activity"/>
    <property type="evidence" value="ECO:0007669"/>
    <property type="project" value="TreeGrafter"/>
</dbReference>
<feature type="transmembrane region" description="Helical" evidence="7">
    <location>
        <begin position="113"/>
        <end position="131"/>
    </location>
</feature>
<name>A0A9X2F605_9SPHI</name>
<dbReference type="Gene3D" id="3.30.70.1350">
    <property type="entry name" value="Cation efflux protein, cytoplasmic domain"/>
    <property type="match status" value="1"/>
</dbReference>
<dbReference type="Proteomes" id="UP001155182">
    <property type="component" value="Unassembled WGS sequence"/>
</dbReference>
<keyword evidence="5 7" id="KW-1133">Transmembrane helix</keyword>
<feature type="domain" description="Cation efflux protein cytoplasmic" evidence="9">
    <location>
        <begin position="210"/>
        <end position="285"/>
    </location>
</feature>
<evidence type="ECO:0000256" key="5">
    <source>
        <dbReference type="ARBA" id="ARBA00022989"/>
    </source>
</evidence>
<dbReference type="GO" id="GO:0015093">
    <property type="term" value="F:ferrous iron transmembrane transporter activity"/>
    <property type="evidence" value="ECO:0007669"/>
    <property type="project" value="TreeGrafter"/>
</dbReference>
<evidence type="ECO:0000259" key="9">
    <source>
        <dbReference type="Pfam" id="PF16916"/>
    </source>
</evidence>
<dbReference type="InterPro" id="IPR050291">
    <property type="entry name" value="CDF_Transporter"/>
</dbReference>
<gene>
    <name evidence="10" type="ORF">NF867_18195</name>
</gene>
<dbReference type="Pfam" id="PF16916">
    <property type="entry name" value="ZT_dimer"/>
    <property type="match status" value="1"/>
</dbReference>
<feature type="transmembrane region" description="Helical" evidence="7">
    <location>
        <begin position="176"/>
        <end position="194"/>
    </location>
</feature>
<dbReference type="PANTHER" id="PTHR43840:SF15">
    <property type="entry name" value="MITOCHONDRIAL METAL TRANSPORTER 1-RELATED"/>
    <property type="match status" value="1"/>
</dbReference>
<organism evidence="10 11">
    <name type="scientific">Solitalea agri</name>
    <dbReference type="NCBI Taxonomy" id="2953739"/>
    <lineage>
        <taxon>Bacteria</taxon>
        <taxon>Pseudomonadati</taxon>
        <taxon>Bacteroidota</taxon>
        <taxon>Sphingobacteriia</taxon>
        <taxon>Sphingobacteriales</taxon>
        <taxon>Sphingobacteriaceae</taxon>
        <taxon>Solitalea</taxon>
    </lineage>
</organism>
<protein>
    <submittedName>
        <fullName evidence="10">Cation diffusion facilitator family transporter</fullName>
    </submittedName>
</protein>